<name>A0A4R3ULI0_ROSSA</name>
<dbReference type="GO" id="GO:0006935">
    <property type="term" value="P:chemotaxis"/>
    <property type="evidence" value="ECO:0007669"/>
    <property type="project" value="InterPro"/>
</dbReference>
<evidence type="ECO:0000313" key="7">
    <source>
        <dbReference type="Proteomes" id="UP000295110"/>
    </source>
</evidence>
<protein>
    <recommendedName>
        <fullName evidence="2">Chemotaxis protein CheW</fullName>
    </recommendedName>
</protein>
<feature type="region of interest" description="Disordered" evidence="4">
    <location>
        <begin position="1"/>
        <end position="24"/>
    </location>
</feature>
<gene>
    <name evidence="6" type="ORF">EV671_102269</name>
</gene>
<comment type="caution">
    <text evidence="6">The sequence shown here is derived from an EMBL/GenBank/DDBJ whole genome shotgun (WGS) entry which is preliminary data.</text>
</comment>
<dbReference type="PANTHER" id="PTHR22617">
    <property type="entry name" value="CHEMOTAXIS SENSOR HISTIDINE KINASE-RELATED"/>
    <property type="match status" value="1"/>
</dbReference>
<dbReference type="GO" id="GO:0007165">
    <property type="term" value="P:signal transduction"/>
    <property type="evidence" value="ECO:0007669"/>
    <property type="project" value="InterPro"/>
</dbReference>
<dbReference type="InterPro" id="IPR036061">
    <property type="entry name" value="CheW-like_dom_sf"/>
</dbReference>
<evidence type="ECO:0000259" key="5">
    <source>
        <dbReference type="PROSITE" id="PS50851"/>
    </source>
</evidence>
<accession>A0A4R3ULI0</accession>
<keyword evidence="7" id="KW-1185">Reference proteome</keyword>
<feature type="domain" description="CheW-like" evidence="5">
    <location>
        <begin position="58"/>
        <end position="205"/>
    </location>
</feature>
<keyword evidence="3" id="KW-0963">Cytoplasm</keyword>
<evidence type="ECO:0000256" key="2">
    <source>
        <dbReference type="ARBA" id="ARBA00021483"/>
    </source>
</evidence>
<evidence type="ECO:0000313" key="6">
    <source>
        <dbReference type="EMBL" id="TCU92555.1"/>
    </source>
</evidence>
<dbReference type="PROSITE" id="PS50851">
    <property type="entry name" value="CHEW"/>
    <property type="match status" value="1"/>
</dbReference>
<sequence length="215" mass="22541">MIQIKPQADAGKKCPASATNPTTETHAMTATLELAKALPAEAANTLLPAALRKSTAHAGEYLSFRIGDEEYALGILNVQEIRSYEAPTRMAGAPACIKGVVNLRGVIVPIVDLRSVLGIGEPRDDGFTVVIVLNVLQRVIGVVVDSVSDVVALRPEQIRSAPEMNGASSHSFINGLATLGDGNSGSRERMLILADIEQLLGSASIGLIDGEPALH</sequence>
<dbReference type="SUPFAM" id="SSF50341">
    <property type="entry name" value="CheW-like"/>
    <property type="match status" value="1"/>
</dbReference>
<dbReference type="Gene3D" id="2.30.30.40">
    <property type="entry name" value="SH3 Domains"/>
    <property type="match status" value="1"/>
</dbReference>
<dbReference type="Proteomes" id="UP000295110">
    <property type="component" value="Unassembled WGS sequence"/>
</dbReference>
<dbReference type="InterPro" id="IPR002545">
    <property type="entry name" value="CheW-lke_dom"/>
</dbReference>
<comment type="subcellular location">
    <subcellularLocation>
        <location evidence="1">Cytoplasm</location>
    </subcellularLocation>
</comment>
<dbReference type="Gene3D" id="2.40.50.180">
    <property type="entry name" value="CheA-289, Domain 4"/>
    <property type="match status" value="1"/>
</dbReference>
<evidence type="ECO:0000256" key="3">
    <source>
        <dbReference type="ARBA" id="ARBA00022490"/>
    </source>
</evidence>
<dbReference type="SMART" id="SM00260">
    <property type="entry name" value="CheW"/>
    <property type="match status" value="1"/>
</dbReference>
<dbReference type="Pfam" id="PF01584">
    <property type="entry name" value="CheW"/>
    <property type="match status" value="1"/>
</dbReference>
<dbReference type="PANTHER" id="PTHR22617:SF45">
    <property type="entry name" value="CHEMOTAXIS PROTEIN CHEW"/>
    <property type="match status" value="1"/>
</dbReference>
<organism evidence="6 7">
    <name type="scientific">Roseateles saccharophilus</name>
    <name type="common">Pseudomonas saccharophila</name>
    <dbReference type="NCBI Taxonomy" id="304"/>
    <lineage>
        <taxon>Bacteria</taxon>
        <taxon>Pseudomonadati</taxon>
        <taxon>Pseudomonadota</taxon>
        <taxon>Betaproteobacteria</taxon>
        <taxon>Burkholderiales</taxon>
        <taxon>Sphaerotilaceae</taxon>
        <taxon>Roseateles</taxon>
    </lineage>
</organism>
<dbReference type="EMBL" id="SMBU01000022">
    <property type="protein sequence ID" value="TCU92555.1"/>
    <property type="molecule type" value="Genomic_DNA"/>
</dbReference>
<dbReference type="RefSeq" id="WP_243655780.1">
    <property type="nucleotide sequence ID" value="NZ_CBCSGL010000019.1"/>
</dbReference>
<proteinExistence type="predicted"/>
<dbReference type="AlphaFoldDB" id="A0A4R3ULI0"/>
<evidence type="ECO:0000256" key="4">
    <source>
        <dbReference type="SAM" id="MobiDB-lite"/>
    </source>
</evidence>
<reference evidence="6 7" key="1">
    <citation type="submission" date="2019-03" db="EMBL/GenBank/DDBJ databases">
        <title>Genomic Encyclopedia of Type Strains, Phase IV (KMG-IV): sequencing the most valuable type-strain genomes for metagenomic binning, comparative biology and taxonomic classification.</title>
        <authorList>
            <person name="Goeker M."/>
        </authorList>
    </citation>
    <scope>NUCLEOTIDE SEQUENCE [LARGE SCALE GENOMIC DNA]</scope>
    <source>
        <strain evidence="6 7">DSM 654</strain>
    </source>
</reference>
<dbReference type="GO" id="GO:0005829">
    <property type="term" value="C:cytosol"/>
    <property type="evidence" value="ECO:0007669"/>
    <property type="project" value="TreeGrafter"/>
</dbReference>
<evidence type="ECO:0000256" key="1">
    <source>
        <dbReference type="ARBA" id="ARBA00004496"/>
    </source>
</evidence>
<dbReference type="InterPro" id="IPR039315">
    <property type="entry name" value="CheW"/>
</dbReference>